<dbReference type="SUPFAM" id="SSF52540">
    <property type="entry name" value="P-loop containing nucleoside triphosphate hydrolases"/>
    <property type="match status" value="2"/>
</dbReference>
<evidence type="ECO:0000259" key="1">
    <source>
        <dbReference type="SMART" id="SM00487"/>
    </source>
</evidence>
<keyword evidence="2" id="KW-0378">Hydrolase</keyword>
<dbReference type="GO" id="GO:0003677">
    <property type="term" value="F:DNA binding"/>
    <property type="evidence" value="ECO:0007669"/>
    <property type="project" value="InterPro"/>
</dbReference>
<dbReference type="Gene3D" id="3.40.50.300">
    <property type="entry name" value="P-loop containing nucleotide triphosphate hydrolases"/>
    <property type="match status" value="2"/>
</dbReference>
<dbReference type="InterPro" id="IPR006935">
    <property type="entry name" value="Helicase/UvrB_N"/>
</dbReference>
<dbReference type="GO" id="GO:0016787">
    <property type="term" value="F:hydrolase activity"/>
    <property type="evidence" value="ECO:0007669"/>
    <property type="project" value="InterPro"/>
</dbReference>
<dbReference type="SMART" id="SM00487">
    <property type="entry name" value="DEXDc"/>
    <property type="match status" value="1"/>
</dbReference>
<feature type="domain" description="Helicase ATP-binding" evidence="1">
    <location>
        <begin position="45"/>
        <end position="339"/>
    </location>
</feature>
<protein>
    <submittedName>
        <fullName evidence="2">DEAD/SNF2-like helicase</fullName>
    </submittedName>
</protein>
<dbReference type="InterPro" id="IPR027417">
    <property type="entry name" value="P-loop_NTPase"/>
</dbReference>
<reference evidence="2" key="1">
    <citation type="journal article" date="2019" name="MBio">
        <title>Virus Genomes from Deep Sea Sediments Expand the Ocean Megavirome and Support Independent Origins of Viral Gigantism.</title>
        <authorList>
            <person name="Backstrom D."/>
            <person name="Yutin N."/>
            <person name="Jorgensen S.L."/>
            <person name="Dharamshi J."/>
            <person name="Homa F."/>
            <person name="Zaremba-Niedwiedzka K."/>
            <person name="Spang A."/>
            <person name="Wolf Y.I."/>
            <person name="Koonin E.V."/>
            <person name="Ettema T.J."/>
        </authorList>
    </citation>
    <scope>NUCLEOTIDE SEQUENCE</scope>
</reference>
<dbReference type="GO" id="GO:0004386">
    <property type="term" value="F:helicase activity"/>
    <property type="evidence" value="ECO:0007669"/>
    <property type="project" value="UniProtKB-KW"/>
</dbReference>
<accession>A0A481Z7B3</accession>
<keyword evidence="2" id="KW-0067">ATP-binding</keyword>
<gene>
    <name evidence="2" type="ORF">LCPAC304_01020</name>
</gene>
<proteinExistence type="predicted"/>
<name>A0A481Z7B3_9VIRU</name>
<keyword evidence="2" id="KW-0347">Helicase</keyword>
<sequence>MEDIQLEDFLAFYPPSFVPGIQTQISAKKEFNELASDPNERLKKARGSFFKHQKFIQRFLQHYDQLLLFHETGTGKSCAITAASELLKKLRKEGGHIKGMYIIVNNSKLKARMEKEIICTCTDGVYDTRLAGDSKKKVHKNLRKWYTVIERGVFASQLSKMTNEQIIRDFSNVIFVVDEAHNLRFRAFKGDLDGEEEELGRRIRKGKLKQFKKTGLQKLAKNYRISGKGLVKELVQRLLDVEEFTNERMDEAINSEEYALKPGKQKRVALKSGKSGILSKEEQYVQYWRLFHIAKNIKTVLATATPMVNEPSEIKDLLNLLLPSRIPYDPDTFYAFKNEDVTTTMLNPFFGISSETNIDTLTDEELEELFRGKVSYVRRLDTGVDIEYQGVPISELQRYPHHSQDYDTETTLFMERMSPFQSDVYKIVSEETQNELRGKERHASNFVYPDGSYGESGLKKYLIKDSSGKYRVNLETEKGKAFLEQISLPIGDPLGIYMLGVKFATIIELASQIQGNIFVYSNWANASGAVPFGVCLEAQGYERFDISYSAFQAGVMAIPTYCRDEKTPKTIRSSFKKKLRYAYLSPDIGAPKFESMMELMNSYENRHGEYIKMFITTPVGGEGISLSNIIQIHLMDGAWKRSTNYQAESRGIRATSHVDLLQEEGEIVVKVYNHASYTCDPNTPDELCEDGDSTLLSIDVRLYERSEEKDRAIKRIERIAKRVSVDCQIHFRRNTRVGSPKIVGKDGTAECDYAECVYKCWDPPASYTDYSTYDVYYIDEPIEAVTRVIQEYFKIHFSVSMEDVLGLIRDDAYPFLHINIPTQIKYVQYAVDQILSRRERFVNRYGQLSYLQKDGNILFLTLDYPLIDVEDTFEMDSDVVDYTSHLIGIKTTPLKDIFKPKQLLKEERNIEDIEGLAIYSSEFEKLFYGFTSDALVRLLEDALLRKIMDDEDDLSIIILERLGQNLNPPSPLHPYVGTWYHIPEPVNLLEKIQQRLLRKAGIGKGAKMQGRRPKDNVRKPNKIKYHPSEKHDFHIRRGVEDYDWGGGEEVYFHTLYSVAPVNLKYSDVPTFNNVSKKIRLYKPSEGNWRDATPVEEVAYSLWGQKVLYEFKEPYEQNDVYGFVLAGPDPEISIRAVFKDVGTDGRKKKRGRICVSYEVPDLLDILAVLDLTPPSSVGRASIQKMSNKNIVAEIAARKKTLKTEGMNRSALQFRLGWLQYMGETTKEKQQRSAICSIISKELILRGLVYQTY</sequence>
<keyword evidence="2" id="KW-0547">Nucleotide-binding</keyword>
<evidence type="ECO:0000313" key="2">
    <source>
        <dbReference type="EMBL" id="QBK91764.1"/>
    </source>
</evidence>
<organism evidence="2">
    <name type="scientific">Pithovirus LCPAC304</name>
    <dbReference type="NCBI Taxonomy" id="2506594"/>
    <lineage>
        <taxon>Viruses</taxon>
        <taxon>Pithoviruses</taxon>
    </lineage>
</organism>
<dbReference type="Pfam" id="PF04851">
    <property type="entry name" value="ResIII"/>
    <property type="match status" value="1"/>
</dbReference>
<dbReference type="GO" id="GO:0005524">
    <property type="term" value="F:ATP binding"/>
    <property type="evidence" value="ECO:0007669"/>
    <property type="project" value="InterPro"/>
</dbReference>
<dbReference type="EMBL" id="MK500565">
    <property type="protein sequence ID" value="QBK91764.1"/>
    <property type="molecule type" value="Genomic_DNA"/>
</dbReference>
<dbReference type="InterPro" id="IPR014001">
    <property type="entry name" value="Helicase_ATP-bd"/>
</dbReference>